<name>A0A061JPU9_STUST</name>
<evidence type="ECO:0008006" key="3">
    <source>
        <dbReference type="Google" id="ProtNLM"/>
    </source>
</evidence>
<dbReference type="SUPFAM" id="SSF88723">
    <property type="entry name" value="PIN domain-like"/>
    <property type="match status" value="1"/>
</dbReference>
<dbReference type="EMBL" id="AMCZ02000008">
    <property type="protein sequence ID" value="EWC41751.1"/>
    <property type="molecule type" value="Genomic_DNA"/>
</dbReference>
<comment type="caution">
    <text evidence="1">The sequence shown here is derived from an EMBL/GenBank/DDBJ whole genome shotgun (WGS) entry which is preliminary data.</text>
</comment>
<dbReference type="HOGENOM" id="CLU_116293_0_1_6"/>
<reference evidence="1 2" key="1">
    <citation type="journal article" date="2013" name="Genome Announc.">
        <title>Draft Genome of the Nitrogen-Fixing Bacterium Pseudomonas stutzeri Strain KOS6 Isolated from Industrial Hydrocarbon Sludge.</title>
        <authorList>
            <person name="Grigoryeva T.V."/>
            <person name="Laikov A.V."/>
            <person name="Naumova R.P."/>
            <person name="Manolov A.I."/>
            <person name="Larin A.K."/>
            <person name="Karpova I.Y."/>
            <person name="Semashko T.A."/>
            <person name="Alexeev D.G."/>
            <person name="Kostryukova E.S."/>
            <person name="Muller R."/>
            <person name="Govorun V.M."/>
        </authorList>
    </citation>
    <scope>NUCLEOTIDE SEQUENCE [LARGE SCALE GENOMIC DNA]</scope>
    <source>
        <strain evidence="1 2">KOS6</strain>
    </source>
</reference>
<dbReference type="InterPro" id="IPR029060">
    <property type="entry name" value="PIN-like_dom_sf"/>
</dbReference>
<organism evidence="1 2">
    <name type="scientific">Stutzerimonas stutzeri KOS6</name>
    <dbReference type="NCBI Taxonomy" id="1218352"/>
    <lineage>
        <taxon>Bacteria</taxon>
        <taxon>Pseudomonadati</taxon>
        <taxon>Pseudomonadota</taxon>
        <taxon>Gammaproteobacteria</taxon>
        <taxon>Pseudomonadales</taxon>
        <taxon>Pseudomonadaceae</taxon>
        <taxon>Stutzerimonas</taxon>
    </lineage>
</organism>
<sequence>MQPGCLTLRLIPLPTFTKRTFAVMHKFLIDSNVFFQAKNFHYRFDFCSQFWKWVEHAHLHGIAYSTEKVKKEIMKGELDDPVKNWIEELPATFFIPDDTDAAVMAKYAEVMRWSNANTHFRQHAKAEFAKSTVADAFLLATAMAHGYSIVTHELSKPEQRKKIQLPDAALELGVTTHFVYDVLNDYCDEHFNFRKLA</sequence>
<protein>
    <recommendedName>
        <fullName evidence="3">DUF4411 family protein</fullName>
    </recommendedName>
</protein>
<accession>A0A061JPU9</accession>
<gene>
    <name evidence="1" type="ORF">B597_008850</name>
</gene>
<proteinExistence type="predicted"/>
<dbReference type="Gene3D" id="3.40.50.1010">
    <property type="entry name" value="5'-nuclease"/>
    <property type="match status" value="1"/>
</dbReference>
<evidence type="ECO:0000313" key="1">
    <source>
        <dbReference type="EMBL" id="EWC41751.1"/>
    </source>
</evidence>
<dbReference type="Pfam" id="PF14367">
    <property type="entry name" value="DUF4411"/>
    <property type="match status" value="1"/>
</dbReference>
<dbReference type="Proteomes" id="UP000026923">
    <property type="component" value="Unassembled WGS sequence"/>
</dbReference>
<dbReference type="InterPro" id="IPR016541">
    <property type="entry name" value="UCP008505"/>
</dbReference>
<evidence type="ECO:0000313" key="2">
    <source>
        <dbReference type="Proteomes" id="UP000026923"/>
    </source>
</evidence>
<dbReference type="eggNOG" id="COG1487">
    <property type="taxonomic scope" value="Bacteria"/>
</dbReference>
<dbReference type="AlphaFoldDB" id="A0A061JPU9"/>